<keyword evidence="4" id="KW-1185">Reference proteome</keyword>
<organism evidence="3 4">
    <name type="scientific">Raoultibacter timonensis</name>
    <dbReference type="NCBI Taxonomy" id="1907662"/>
    <lineage>
        <taxon>Bacteria</taxon>
        <taxon>Bacillati</taxon>
        <taxon>Actinomycetota</taxon>
        <taxon>Coriobacteriia</taxon>
        <taxon>Eggerthellales</taxon>
        <taxon>Eggerthellaceae</taxon>
        <taxon>Raoultibacter</taxon>
    </lineage>
</organism>
<protein>
    <recommendedName>
        <fullName evidence="2">Sulfatase N-terminal domain-containing protein</fullName>
    </recommendedName>
</protein>
<keyword evidence="1" id="KW-0812">Transmembrane</keyword>
<feature type="transmembrane region" description="Helical" evidence="1">
    <location>
        <begin position="205"/>
        <end position="224"/>
    </location>
</feature>
<dbReference type="EMBL" id="AP025564">
    <property type="protein sequence ID" value="BDE96228.1"/>
    <property type="molecule type" value="Genomic_DNA"/>
</dbReference>
<feature type="domain" description="Sulfatase N-terminal" evidence="2">
    <location>
        <begin position="520"/>
        <end position="641"/>
    </location>
</feature>
<evidence type="ECO:0000313" key="3">
    <source>
        <dbReference type="EMBL" id="BDE96228.1"/>
    </source>
</evidence>
<dbReference type="Pfam" id="PF00884">
    <property type="entry name" value="Sulfatase"/>
    <property type="match status" value="1"/>
</dbReference>
<feature type="transmembrane region" description="Helical" evidence="1">
    <location>
        <begin position="244"/>
        <end position="265"/>
    </location>
</feature>
<feature type="transmembrane region" description="Helical" evidence="1">
    <location>
        <begin position="135"/>
        <end position="156"/>
    </location>
</feature>
<reference evidence="3 4" key="1">
    <citation type="submission" date="2022-01" db="EMBL/GenBank/DDBJ databases">
        <title>Novel bile acid biosynthetic pathways are enriched in the microbiome of centenarians.</title>
        <authorList>
            <person name="Sato Y."/>
            <person name="Atarashi K."/>
            <person name="Plichta R.D."/>
            <person name="Arai Y."/>
            <person name="Sasajima S."/>
            <person name="Kearney M.S."/>
            <person name="Suda W."/>
            <person name="Takeshita K."/>
            <person name="Sasaki T."/>
            <person name="Okamoto S."/>
            <person name="Skelly N.A."/>
            <person name="Okamura Y."/>
            <person name="Vlamakis H."/>
            <person name="Li Y."/>
            <person name="Tanoue T."/>
            <person name="Takei H."/>
            <person name="Nittono H."/>
            <person name="Narushima S."/>
            <person name="Irie J."/>
            <person name="Itoh H."/>
            <person name="Moriya K."/>
            <person name="Sugiura Y."/>
            <person name="Suematsu M."/>
            <person name="Moritoki N."/>
            <person name="Shibata S."/>
            <person name="Littman R.D."/>
            <person name="Fischbach A.M."/>
            <person name="Uwamino Y."/>
            <person name="Inoue T."/>
            <person name="Honda A."/>
            <person name="Hattori M."/>
            <person name="Murai T."/>
            <person name="Xavier J.R."/>
            <person name="Hirose N."/>
            <person name="Honda K."/>
        </authorList>
    </citation>
    <scope>NUCLEOTIDE SEQUENCE [LARGE SCALE GENOMIC DNA]</scope>
    <source>
        <strain evidence="3 4">CE91-St30</strain>
    </source>
</reference>
<proteinExistence type="predicted"/>
<accession>A0ABM7WIU3</accession>
<dbReference type="Gene3D" id="3.40.720.10">
    <property type="entry name" value="Alkaline Phosphatase, subunit A"/>
    <property type="match status" value="1"/>
</dbReference>
<dbReference type="RefSeq" id="WP_244412511.1">
    <property type="nucleotide sequence ID" value="NZ_AP025564.1"/>
</dbReference>
<feature type="transmembrane region" description="Helical" evidence="1">
    <location>
        <begin position="176"/>
        <end position="198"/>
    </location>
</feature>
<dbReference type="InterPro" id="IPR000917">
    <property type="entry name" value="Sulfatase_N"/>
</dbReference>
<gene>
    <name evidence="3" type="ORF">CE91St30_15610</name>
</gene>
<feature type="transmembrane region" description="Helical" evidence="1">
    <location>
        <begin position="49"/>
        <end position="68"/>
    </location>
</feature>
<sequence>MSDMQAKTMTHRTAVLRSIFTACALVCVAHVAFPPLAYAYVDPSVMTYTIQALAGVAVALGAVAGVAFRRTRKVLMKALNIDENAGKEVEGDVHRTGAAWAEADCDEAGRTRSFAEAPDARYAKKKERSGKPLPWPKRIVVSLVASAFLAYTVFVVAPYEIVASNSSSLVFGLSDIWAPIAVGGIVITVCLALVLSIFRGKVFDVAVVLVVALGVCAYVQVMFLNTSLPTADGASVVWGDYTTATAVSAAVWIAVVAAFVGFAAYRSRLCRGVSVAIGACLIIVQSVAVASLFLTPQAADADTVAEASTEPLVVTEDGLYSVSSKENVIVFILDKFDTFEMEHLLDENPDLLDPFTGFTYFPDSTGSMVPTMFALPYLVTGELPQEGEEFTRYIDERYTRSTFLEDIAKQGYDVGIYSDSLGWGDIGELADKTVNIHPLGERRSSLDVEGAVGILYQCALYRDLPWVFKPPFWFYTDQVNDAMVVRDSDANGADTPYTMNDLRYYDMLANGGLKVEDGGAEGDFRLIHLNGSHEPYVMDENCQPAEGGESTRDEQSIGALGIVEEYIGQLKEKGLYENSTIIVMADHGDWYVSKDPLTEPTSPLMLAKPAQSKEDSEKPCVISDMPVSHADLFPTVIDAVGGDGSKYGSTMFEIDDKDRARYYYMTTTDHSEGYVNEIIEFEIDGPMSDFDNWHLTGRKWYYDSKNYTK</sequence>
<name>A0ABM7WIU3_9ACTN</name>
<dbReference type="SUPFAM" id="SSF53649">
    <property type="entry name" value="Alkaline phosphatase-like"/>
    <property type="match status" value="1"/>
</dbReference>
<keyword evidence="1" id="KW-1133">Transmembrane helix</keyword>
<evidence type="ECO:0000259" key="2">
    <source>
        <dbReference type="Pfam" id="PF00884"/>
    </source>
</evidence>
<dbReference type="InterPro" id="IPR017850">
    <property type="entry name" value="Alkaline_phosphatase_core_sf"/>
</dbReference>
<dbReference type="Proteomes" id="UP001320544">
    <property type="component" value="Chromosome"/>
</dbReference>
<feature type="transmembrane region" description="Helical" evidence="1">
    <location>
        <begin position="272"/>
        <end position="294"/>
    </location>
</feature>
<evidence type="ECO:0000256" key="1">
    <source>
        <dbReference type="SAM" id="Phobius"/>
    </source>
</evidence>
<keyword evidence="1" id="KW-0472">Membrane</keyword>
<evidence type="ECO:0000313" key="4">
    <source>
        <dbReference type="Proteomes" id="UP001320544"/>
    </source>
</evidence>